<organism evidence="1 2">
    <name type="scientific">Pyrolobus fumarii (strain DSM 11204 / 1A)</name>
    <dbReference type="NCBI Taxonomy" id="694429"/>
    <lineage>
        <taxon>Archaea</taxon>
        <taxon>Thermoproteota</taxon>
        <taxon>Thermoprotei</taxon>
        <taxon>Desulfurococcales</taxon>
        <taxon>Pyrodictiaceae</taxon>
        <taxon>Pyrolobus</taxon>
    </lineage>
</organism>
<dbReference type="HOGENOM" id="CLU_3362616_0_0_2"/>
<dbReference type="STRING" id="694429.Pyrfu_0304"/>
<accession>G0EFD3</accession>
<dbReference type="EMBL" id="CP002838">
    <property type="protein sequence ID" value="AEM38176.1"/>
    <property type="molecule type" value="Genomic_DNA"/>
</dbReference>
<sequence>MVLGLGVVGVVALGAVLGEGASIDEDIVCHAVLRG</sequence>
<dbReference type="InParanoid" id="G0EFD3"/>
<keyword evidence="2" id="KW-1185">Reference proteome</keyword>
<evidence type="ECO:0000313" key="1">
    <source>
        <dbReference type="EMBL" id="AEM38176.1"/>
    </source>
</evidence>
<dbReference type="KEGG" id="pfm:Pyrfu_0304"/>
<proteinExistence type="predicted"/>
<dbReference type="Proteomes" id="UP000001037">
    <property type="component" value="Chromosome"/>
</dbReference>
<dbReference type="AlphaFoldDB" id="G0EFD3"/>
<name>G0EFD3_PYRF1</name>
<reference evidence="1 2" key="1">
    <citation type="journal article" date="2011" name="Stand. Genomic Sci.">
        <title>Complete genome sequence of the hyperthermophilic chemolithoautotroph Pyrolobus fumarii type strain (1A).</title>
        <authorList>
            <person name="Anderson I."/>
            <person name="Goker M."/>
            <person name="Nolan M."/>
            <person name="Lucas S."/>
            <person name="Hammon N."/>
            <person name="Deshpande S."/>
            <person name="Cheng J.F."/>
            <person name="Tapia R."/>
            <person name="Han C."/>
            <person name="Goodwin L."/>
            <person name="Pitluck S."/>
            <person name="Huntemann M."/>
            <person name="Liolios K."/>
            <person name="Ivanova N."/>
            <person name="Pagani I."/>
            <person name="Mavromatis K."/>
            <person name="Ovchinikova G."/>
            <person name="Pati A."/>
            <person name="Chen A."/>
            <person name="Palaniappan K."/>
            <person name="Land M."/>
            <person name="Hauser L."/>
            <person name="Brambilla E.M."/>
            <person name="Huber H."/>
            <person name="Yasawong M."/>
            <person name="Rohde M."/>
            <person name="Spring S."/>
            <person name="Abt B."/>
            <person name="Sikorski J."/>
            <person name="Wirth R."/>
            <person name="Detter J.C."/>
            <person name="Woyke T."/>
            <person name="Bristow J."/>
            <person name="Eisen J.A."/>
            <person name="Markowitz V."/>
            <person name="Hugenholtz P."/>
            <person name="Kyrpides N.C."/>
            <person name="Klenk H.P."/>
            <person name="Lapidus A."/>
        </authorList>
    </citation>
    <scope>NUCLEOTIDE SEQUENCE [LARGE SCALE GENOMIC DNA]</scope>
    <source>
        <strain evidence="2">DSM 11204 / 1A</strain>
    </source>
</reference>
<gene>
    <name evidence="1" type="ordered locus">Pyrfu_0304</name>
</gene>
<evidence type="ECO:0000313" key="2">
    <source>
        <dbReference type="Proteomes" id="UP000001037"/>
    </source>
</evidence>
<protein>
    <submittedName>
        <fullName evidence="1">Uncharacterized protein</fullName>
    </submittedName>
</protein>